<organism evidence="4 5">
    <name type="scientific">Nocardia uniformis</name>
    <dbReference type="NCBI Taxonomy" id="53432"/>
    <lineage>
        <taxon>Bacteria</taxon>
        <taxon>Bacillati</taxon>
        <taxon>Actinomycetota</taxon>
        <taxon>Actinomycetes</taxon>
        <taxon>Mycobacteriales</taxon>
        <taxon>Nocardiaceae</taxon>
        <taxon>Nocardia</taxon>
    </lineage>
</organism>
<dbReference type="GO" id="GO:0003677">
    <property type="term" value="F:DNA binding"/>
    <property type="evidence" value="ECO:0007669"/>
    <property type="project" value="InterPro"/>
</dbReference>
<dbReference type="RefSeq" id="WP_157552012.1">
    <property type="nucleotide sequence ID" value="NZ_JABELX010000003.1"/>
</dbReference>
<dbReference type="GO" id="GO:0006355">
    <property type="term" value="P:regulation of DNA-templated transcription"/>
    <property type="evidence" value="ECO:0007669"/>
    <property type="project" value="InterPro"/>
</dbReference>
<dbReference type="PRINTS" id="PR00038">
    <property type="entry name" value="HTHLUXR"/>
</dbReference>
<feature type="domain" description="HTH luxR-type" evidence="3">
    <location>
        <begin position="831"/>
        <end position="894"/>
    </location>
</feature>
<dbReference type="SMART" id="SM00421">
    <property type="entry name" value="HTH_LUXR"/>
    <property type="match status" value="1"/>
</dbReference>
<dbReference type="InterPro" id="IPR000792">
    <property type="entry name" value="Tscrpt_reg_LuxR_C"/>
</dbReference>
<dbReference type="SUPFAM" id="SSF46894">
    <property type="entry name" value="C-terminal effector domain of the bipartite response regulators"/>
    <property type="match status" value="1"/>
</dbReference>
<keyword evidence="2" id="KW-0067">ATP-binding</keyword>
<dbReference type="InterPro" id="IPR036388">
    <property type="entry name" value="WH-like_DNA-bd_sf"/>
</dbReference>
<dbReference type="SUPFAM" id="SSF52540">
    <property type="entry name" value="P-loop containing nucleoside triphosphate hydrolases"/>
    <property type="match status" value="1"/>
</dbReference>
<dbReference type="CDD" id="cd06170">
    <property type="entry name" value="LuxR_C_like"/>
    <property type="match status" value="1"/>
</dbReference>
<dbReference type="GO" id="GO:0004016">
    <property type="term" value="F:adenylate cyclase activity"/>
    <property type="evidence" value="ECO:0007669"/>
    <property type="project" value="TreeGrafter"/>
</dbReference>
<proteinExistence type="predicted"/>
<evidence type="ECO:0000313" key="5">
    <source>
        <dbReference type="Proteomes" id="UP000586827"/>
    </source>
</evidence>
<comment type="caution">
    <text evidence="4">The sequence shown here is derived from an EMBL/GenBank/DDBJ whole genome shotgun (WGS) entry which is preliminary data.</text>
</comment>
<dbReference type="InterPro" id="IPR027417">
    <property type="entry name" value="P-loop_NTPase"/>
</dbReference>
<dbReference type="GO" id="GO:0005524">
    <property type="term" value="F:ATP binding"/>
    <property type="evidence" value="ECO:0007669"/>
    <property type="project" value="UniProtKB-KW"/>
</dbReference>
<name>A0A849CB48_9NOCA</name>
<dbReference type="PROSITE" id="PS00622">
    <property type="entry name" value="HTH_LUXR_1"/>
    <property type="match status" value="1"/>
</dbReference>
<evidence type="ECO:0000259" key="3">
    <source>
        <dbReference type="PROSITE" id="PS50043"/>
    </source>
</evidence>
<dbReference type="GO" id="GO:0005737">
    <property type="term" value="C:cytoplasm"/>
    <property type="evidence" value="ECO:0007669"/>
    <property type="project" value="TreeGrafter"/>
</dbReference>
<evidence type="ECO:0000256" key="1">
    <source>
        <dbReference type="ARBA" id="ARBA00022741"/>
    </source>
</evidence>
<dbReference type="InterPro" id="IPR011990">
    <property type="entry name" value="TPR-like_helical_dom_sf"/>
</dbReference>
<dbReference type="Pfam" id="PF13191">
    <property type="entry name" value="AAA_16"/>
    <property type="match status" value="1"/>
</dbReference>
<dbReference type="EMBL" id="JABELX010000003">
    <property type="protein sequence ID" value="NNH70191.1"/>
    <property type="molecule type" value="Genomic_DNA"/>
</dbReference>
<dbReference type="PANTHER" id="PTHR16305">
    <property type="entry name" value="TESTICULAR SOLUBLE ADENYLYL CYCLASE"/>
    <property type="match status" value="1"/>
</dbReference>
<dbReference type="InterPro" id="IPR016032">
    <property type="entry name" value="Sig_transdc_resp-reg_C-effctor"/>
</dbReference>
<keyword evidence="1" id="KW-0547">Nucleotide-binding</keyword>
<dbReference type="InterPro" id="IPR041664">
    <property type="entry name" value="AAA_16"/>
</dbReference>
<dbReference type="AlphaFoldDB" id="A0A849CB48"/>
<dbReference type="Gene3D" id="1.10.10.10">
    <property type="entry name" value="Winged helix-like DNA-binding domain superfamily/Winged helix DNA-binding domain"/>
    <property type="match status" value="1"/>
</dbReference>
<gene>
    <name evidence="4" type="ORF">HLB23_10010</name>
</gene>
<sequence>MLYGRANEMQHIDSVLGAARTGRSGALAIVAEPGEGKSALLRAAEERAGDGWRIFRCTGIDSESELPFAGLHLLLGSAVDRLDLLPGPQRHALGSALGLCPPDGTDRFLIGVATLSLLADLSAHGPVLCLIDDAHWLDRPSADALLFAARRLGAEGIVMLFAGRTGFDGRGLPELRPGPLDRAAAIDLLADRSPDLQPEVRDRVLREAAGNPLALLEFDRLDVASAPAGPLPLPQRLQAGYERHIAGQSESARAALLVAAAEETGDLGLVLGVLDRIGHTAAALAEAEASGMVSIADRAVTFKHPLQRSAAYHSAGFTQRLAVHAALAAQLDDDPVRRAWHLAAASTGPDETVAAALESAADHARERAGHASAATALERAAWLTPDPAVRGRRLTLAVETAAHAGRTRRAMRLADAAEQLHLRPVERARVVGARALIEFEYGSLRRAHQLMLDAAECVADVEPERAAWLLIEAGRIAWTAGDLVDFRVAYHRLAELSLGAAREPLLTALRGPLVMQTGDPAAGIVMIRANAIFGRSVPLEMISLRLAFGSQSALIGDMPIAREQLGELAALVCDRGMIGWYPAVACTLSITELILGRFREAELIAAQALRIASDIEQPSRVTGAEAVLAMIAAVRGDETRCRELAERNLRQAQGDFNAIDITHFHWALALLDLGRGRYEHALDRLQTLHEGPKQARGHWIDLLADLIEAAARFRRLDRATAALAEIETWAAALDTPWAEGLVLRCRGLLTGDGELFAKAMTLHVAADRRYDHARTALLYGEWLRRERRMSEARSPLRQALETFDRLGAVPWADHARAELRAAGAGTVPEPETDAAARLTPQELQVARLAAAGASNKEIAAQLFLSPKTVGHHLYRAFPKLGVSNRVELARLHLG</sequence>
<dbReference type="PANTHER" id="PTHR16305:SF35">
    <property type="entry name" value="TRANSCRIPTIONAL ACTIVATOR DOMAIN"/>
    <property type="match status" value="1"/>
</dbReference>
<dbReference type="PROSITE" id="PS50043">
    <property type="entry name" value="HTH_LUXR_2"/>
    <property type="match status" value="1"/>
</dbReference>
<dbReference type="Proteomes" id="UP000586827">
    <property type="component" value="Unassembled WGS sequence"/>
</dbReference>
<protein>
    <submittedName>
        <fullName evidence="4">AAA family ATPase</fullName>
    </submittedName>
</protein>
<accession>A0A849CB48</accession>
<dbReference type="SUPFAM" id="SSF48452">
    <property type="entry name" value="TPR-like"/>
    <property type="match status" value="1"/>
</dbReference>
<evidence type="ECO:0000256" key="2">
    <source>
        <dbReference type="ARBA" id="ARBA00022840"/>
    </source>
</evidence>
<reference evidence="4 5" key="1">
    <citation type="submission" date="2020-05" db="EMBL/GenBank/DDBJ databases">
        <title>MicrobeNet Type strains.</title>
        <authorList>
            <person name="Nicholson A.C."/>
        </authorList>
    </citation>
    <scope>NUCLEOTIDE SEQUENCE [LARGE SCALE GENOMIC DNA]</scope>
    <source>
        <strain evidence="4 5">JCM 3224</strain>
    </source>
</reference>
<dbReference type="Pfam" id="PF00196">
    <property type="entry name" value="GerE"/>
    <property type="match status" value="1"/>
</dbReference>
<evidence type="ECO:0000313" key="4">
    <source>
        <dbReference type="EMBL" id="NNH70191.1"/>
    </source>
</evidence>
<keyword evidence="5" id="KW-1185">Reference proteome</keyword>